<dbReference type="InterPro" id="IPR051270">
    <property type="entry name" value="Tyrosine-tRNA_ligase_regulator"/>
</dbReference>
<dbReference type="SUPFAM" id="SSF50249">
    <property type="entry name" value="Nucleic acid-binding proteins"/>
    <property type="match status" value="1"/>
</dbReference>
<dbReference type="OrthoDB" id="19141at2759"/>
<dbReference type="EMBL" id="JAAAIP010000088">
    <property type="protein sequence ID" value="KAG0326209.1"/>
    <property type="molecule type" value="Genomic_DNA"/>
</dbReference>
<feature type="compositionally biased region" description="Polar residues" evidence="5">
    <location>
        <begin position="156"/>
        <end position="168"/>
    </location>
</feature>
<feature type="domain" description="TRNA-binding" evidence="6">
    <location>
        <begin position="294"/>
        <end position="407"/>
    </location>
</feature>
<gene>
    <name evidence="7" type="ORF">BGZ99_009916</name>
</gene>
<feature type="compositionally biased region" description="Low complexity" evidence="5">
    <location>
        <begin position="57"/>
        <end position="73"/>
    </location>
</feature>
<dbReference type="AlphaFoldDB" id="A0A9P6RT02"/>
<keyword evidence="1" id="KW-0963">Cytoplasm</keyword>
<evidence type="ECO:0000313" key="7">
    <source>
        <dbReference type="EMBL" id="KAG0326209.1"/>
    </source>
</evidence>
<proteinExistence type="predicted"/>
<dbReference type="Pfam" id="PF01588">
    <property type="entry name" value="tRNA_bind"/>
    <property type="match status" value="1"/>
</dbReference>
<dbReference type="InterPro" id="IPR012340">
    <property type="entry name" value="NA-bd_OB-fold"/>
</dbReference>
<reference evidence="7" key="1">
    <citation type="journal article" date="2020" name="Fungal Divers.">
        <title>Resolving the Mortierellaceae phylogeny through synthesis of multi-gene phylogenetics and phylogenomics.</title>
        <authorList>
            <person name="Vandepol N."/>
            <person name="Liber J."/>
            <person name="Desiro A."/>
            <person name="Na H."/>
            <person name="Kennedy M."/>
            <person name="Barry K."/>
            <person name="Grigoriev I.V."/>
            <person name="Miller A.N."/>
            <person name="O'Donnell K."/>
            <person name="Stajich J.E."/>
            <person name="Bonito G."/>
        </authorList>
    </citation>
    <scope>NUCLEOTIDE SEQUENCE</scope>
    <source>
        <strain evidence="7">REB-010B</strain>
    </source>
</reference>
<evidence type="ECO:0000256" key="4">
    <source>
        <dbReference type="PROSITE-ProRule" id="PRU00209"/>
    </source>
</evidence>
<feature type="compositionally biased region" description="Basic and acidic residues" evidence="5">
    <location>
        <begin position="28"/>
        <end position="44"/>
    </location>
</feature>
<dbReference type="PANTHER" id="PTHR11586">
    <property type="entry name" value="TRNA-AMINOACYLATION COFACTOR ARC1 FAMILY MEMBER"/>
    <property type="match status" value="1"/>
</dbReference>
<sequence length="468" mass="49807">MAAYSLARFSTFSAAASSSPISPAPASKQDRDSDASRNHEDRAHSNPALEDNQSEPASSSTTSSSAVTSSTAAKNRGDEKEDDWAVNECYSGHSNHDFSPSSSSSSSSFPSTSTSDSSPDMSSLSPTSPLIPITSDDTFIDNDANSGYESRALGPSPSSFKSASAIQASWRRTSESLPSVVVPEGTPALASKPPNTAGGLDLSSSTLVQQMLFQERAPHVDSSEQANQVDEGVDRSAEVLPATEPVATTSPTLTSMMLNQSMVDSSPPGELVALPPIVPNHTTSKKIEQDGEEFIDKLDIRVGIVRSVARHPDAESLYIEQVDVGDKEGDVHKESRTIVSGLVRHVPQEYLEGRAVIVVGNMKPSKLRGVISEGMLLCAMEQDLNGVVTKVGLLEPAEGSQAGDKVTFEGYTDEGTIPAPVLTPKRKWFEKTQVHFSVKDGVAYYKGSPFRTVKGLVRCRSIVEGQIS</sequence>
<dbReference type="GO" id="GO:0004831">
    <property type="term" value="F:tyrosine-tRNA ligase activity"/>
    <property type="evidence" value="ECO:0007669"/>
    <property type="project" value="TreeGrafter"/>
</dbReference>
<protein>
    <recommendedName>
        <fullName evidence="6">tRNA-binding domain-containing protein</fullName>
    </recommendedName>
</protein>
<accession>A0A9P6RT02</accession>
<feature type="compositionally biased region" description="Low complexity" evidence="5">
    <location>
        <begin position="13"/>
        <end position="27"/>
    </location>
</feature>
<dbReference type="PROSITE" id="PS50886">
    <property type="entry name" value="TRBD"/>
    <property type="match status" value="1"/>
</dbReference>
<dbReference type="Gene3D" id="2.40.50.140">
    <property type="entry name" value="Nucleic acid-binding proteins"/>
    <property type="match status" value="1"/>
</dbReference>
<organism evidence="7 8">
    <name type="scientific">Dissophora globulifera</name>
    <dbReference type="NCBI Taxonomy" id="979702"/>
    <lineage>
        <taxon>Eukaryota</taxon>
        <taxon>Fungi</taxon>
        <taxon>Fungi incertae sedis</taxon>
        <taxon>Mucoromycota</taxon>
        <taxon>Mortierellomycotina</taxon>
        <taxon>Mortierellomycetes</taxon>
        <taxon>Mortierellales</taxon>
        <taxon>Mortierellaceae</taxon>
        <taxon>Dissophora</taxon>
    </lineage>
</organism>
<evidence type="ECO:0000259" key="6">
    <source>
        <dbReference type="PROSITE" id="PS50886"/>
    </source>
</evidence>
<keyword evidence="2 4" id="KW-0820">tRNA-binding</keyword>
<feature type="region of interest" description="Disordered" evidence="5">
    <location>
        <begin position="217"/>
        <end position="248"/>
    </location>
</feature>
<evidence type="ECO:0000256" key="3">
    <source>
        <dbReference type="ARBA" id="ARBA00022884"/>
    </source>
</evidence>
<evidence type="ECO:0000256" key="1">
    <source>
        <dbReference type="ARBA" id="ARBA00022490"/>
    </source>
</evidence>
<evidence type="ECO:0000313" key="8">
    <source>
        <dbReference type="Proteomes" id="UP000738325"/>
    </source>
</evidence>
<dbReference type="InterPro" id="IPR002547">
    <property type="entry name" value="tRNA-bd_dom"/>
</dbReference>
<feature type="region of interest" description="Disordered" evidence="5">
    <location>
        <begin position="13"/>
        <end position="168"/>
    </location>
</feature>
<keyword evidence="3 4" id="KW-0694">RNA-binding</keyword>
<dbReference type="PANTHER" id="PTHR11586:SF43">
    <property type="entry name" value="TYROSINE--TRNA LIGASE, CYTOPLASMIC"/>
    <property type="match status" value="1"/>
</dbReference>
<comment type="caution">
    <text evidence="7">The sequence shown here is derived from an EMBL/GenBank/DDBJ whole genome shotgun (WGS) entry which is preliminary data.</text>
</comment>
<dbReference type="Proteomes" id="UP000738325">
    <property type="component" value="Unassembled WGS sequence"/>
</dbReference>
<feature type="compositionally biased region" description="Low complexity" evidence="5">
    <location>
        <begin position="97"/>
        <end position="135"/>
    </location>
</feature>
<dbReference type="CDD" id="cd02799">
    <property type="entry name" value="tRNA_bind_EMAP-II_like"/>
    <property type="match status" value="1"/>
</dbReference>
<evidence type="ECO:0000256" key="2">
    <source>
        <dbReference type="ARBA" id="ARBA00022555"/>
    </source>
</evidence>
<dbReference type="GO" id="GO:0000049">
    <property type="term" value="F:tRNA binding"/>
    <property type="evidence" value="ECO:0007669"/>
    <property type="project" value="UniProtKB-UniRule"/>
</dbReference>
<evidence type="ECO:0000256" key="5">
    <source>
        <dbReference type="SAM" id="MobiDB-lite"/>
    </source>
</evidence>
<keyword evidence="8" id="KW-1185">Reference proteome</keyword>
<name>A0A9P6RT02_9FUNG</name>